<organism evidence="1 2">
    <name type="scientific">Folsomia candida</name>
    <name type="common">Springtail</name>
    <dbReference type="NCBI Taxonomy" id="158441"/>
    <lineage>
        <taxon>Eukaryota</taxon>
        <taxon>Metazoa</taxon>
        <taxon>Ecdysozoa</taxon>
        <taxon>Arthropoda</taxon>
        <taxon>Hexapoda</taxon>
        <taxon>Collembola</taxon>
        <taxon>Entomobryomorpha</taxon>
        <taxon>Isotomoidea</taxon>
        <taxon>Isotomidae</taxon>
        <taxon>Proisotominae</taxon>
        <taxon>Folsomia</taxon>
    </lineage>
</organism>
<evidence type="ECO:0000313" key="2">
    <source>
        <dbReference type="Proteomes" id="UP000198287"/>
    </source>
</evidence>
<protein>
    <submittedName>
        <fullName evidence="1">Uncharacterized protein</fullName>
    </submittedName>
</protein>
<dbReference type="Proteomes" id="UP000198287">
    <property type="component" value="Unassembled WGS sequence"/>
</dbReference>
<name>A0A226DM02_FOLCA</name>
<sequence length="161" mass="18397">MISDLNSIAFSSIPIVTTGREVHSFTYPTKEFTSFLTDEIETRLIVDVNNSNIYNILKNINDRTNFLLSSWYDFAFNVSNKHPIKTHNGYKPNPEIFVLMDEEACKNLGYITGGSTVFLIGGYYIQVAFTPISPTLELICTEHLFTGRRRSRQNLKTMLLD</sequence>
<proteinExistence type="predicted"/>
<gene>
    <name evidence="1" type="ORF">Fcan01_19034</name>
</gene>
<dbReference type="AlphaFoldDB" id="A0A226DM02"/>
<keyword evidence="2" id="KW-1185">Reference proteome</keyword>
<dbReference type="EMBL" id="LNIX01000016">
    <property type="protein sequence ID" value="OXA46219.1"/>
    <property type="molecule type" value="Genomic_DNA"/>
</dbReference>
<comment type="caution">
    <text evidence="1">The sequence shown here is derived from an EMBL/GenBank/DDBJ whole genome shotgun (WGS) entry which is preliminary data.</text>
</comment>
<reference evidence="1 2" key="1">
    <citation type="submission" date="2015-12" db="EMBL/GenBank/DDBJ databases">
        <title>The genome of Folsomia candida.</title>
        <authorList>
            <person name="Faddeeva A."/>
            <person name="Derks M.F."/>
            <person name="Anvar Y."/>
            <person name="Smit S."/>
            <person name="Van Straalen N."/>
            <person name="Roelofs D."/>
        </authorList>
    </citation>
    <scope>NUCLEOTIDE SEQUENCE [LARGE SCALE GENOMIC DNA]</scope>
    <source>
        <strain evidence="1 2">VU population</strain>
        <tissue evidence="1">Whole body</tissue>
    </source>
</reference>
<accession>A0A226DM02</accession>
<evidence type="ECO:0000313" key="1">
    <source>
        <dbReference type="EMBL" id="OXA46219.1"/>
    </source>
</evidence>